<evidence type="ECO:0000313" key="3">
    <source>
        <dbReference type="EMBL" id="KAF2158793.1"/>
    </source>
</evidence>
<feature type="chain" id="PRO_5025462892" description="SnoaL-like domain-containing protein" evidence="1">
    <location>
        <begin position="22"/>
        <end position="165"/>
    </location>
</feature>
<dbReference type="Pfam" id="PF13577">
    <property type="entry name" value="SnoaL_4"/>
    <property type="match status" value="1"/>
</dbReference>
<dbReference type="EMBL" id="ML993649">
    <property type="protein sequence ID" value="KAF2158793.1"/>
    <property type="molecule type" value="Genomic_DNA"/>
</dbReference>
<reference evidence="3" key="1">
    <citation type="journal article" date="2020" name="Stud. Mycol.">
        <title>101 Dothideomycetes genomes: a test case for predicting lifestyles and emergence of pathogens.</title>
        <authorList>
            <person name="Haridas S."/>
            <person name="Albert R."/>
            <person name="Binder M."/>
            <person name="Bloem J."/>
            <person name="Labutti K."/>
            <person name="Salamov A."/>
            <person name="Andreopoulos B."/>
            <person name="Baker S."/>
            <person name="Barry K."/>
            <person name="Bills G."/>
            <person name="Bluhm B."/>
            <person name="Cannon C."/>
            <person name="Castanera R."/>
            <person name="Culley D."/>
            <person name="Daum C."/>
            <person name="Ezra D."/>
            <person name="Gonzalez J."/>
            <person name="Henrissat B."/>
            <person name="Kuo A."/>
            <person name="Liang C."/>
            <person name="Lipzen A."/>
            <person name="Lutzoni F."/>
            <person name="Magnuson J."/>
            <person name="Mondo S."/>
            <person name="Nolan M."/>
            <person name="Ohm R."/>
            <person name="Pangilinan J."/>
            <person name="Park H.-J."/>
            <person name="Ramirez L."/>
            <person name="Alfaro M."/>
            <person name="Sun H."/>
            <person name="Tritt A."/>
            <person name="Yoshinaga Y."/>
            <person name="Zwiers L.-H."/>
            <person name="Turgeon B."/>
            <person name="Goodwin S."/>
            <person name="Spatafora J."/>
            <person name="Crous P."/>
            <person name="Grigoriev I."/>
        </authorList>
    </citation>
    <scope>NUCLEOTIDE SEQUENCE</scope>
    <source>
        <strain evidence="3">ATCC 36951</strain>
    </source>
</reference>
<dbReference type="Gene3D" id="3.10.450.50">
    <property type="match status" value="1"/>
</dbReference>
<dbReference type="CDD" id="cd00531">
    <property type="entry name" value="NTF2_like"/>
    <property type="match status" value="1"/>
</dbReference>
<keyword evidence="4" id="KW-1185">Reference proteome</keyword>
<gene>
    <name evidence="3" type="ORF">M409DRAFT_30750</name>
</gene>
<proteinExistence type="predicted"/>
<organism evidence="3 4">
    <name type="scientific">Zasmidium cellare ATCC 36951</name>
    <dbReference type="NCBI Taxonomy" id="1080233"/>
    <lineage>
        <taxon>Eukaryota</taxon>
        <taxon>Fungi</taxon>
        <taxon>Dikarya</taxon>
        <taxon>Ascomycota</taxon>
        <taxon>Pezizomycotina</taxon>
        <taxon>Dothideomycetes</taxon>
        <taxon>Dothideomycetidae</taxon>
        <taxon>Mycosphaerellales</taxon>
        <taxon>Mycosphaerellaceae</taxon>
        <taxon>Zasmidium</taxon>
    </lineage>
</organism>
<name>A0A6A6BW46_ZASCE</name>
<dbReference type="InterPro" id="IPR037401">
    <property type="entry name" value="SnoaL-like"/>
</dbReference>
<evidence type="ECO:0000259" key="2">
    <source>
        <dbReference type="Pfam" id="PF13577"/>
    </source>
</evidence>
<dbReference type="InterPro" id="IPR032710">
    <property type="entry name" value="NTF2-like_dom_sf"/>
</dbReference>
<dbReference type="OrthoDB" id="2148716at2759"/>
<keyword evidence="1" id="KW-0732">Signal</keyword>
<dbReference type="Proteomes" id="UP000799537">
    <property type="component" value="Unassembled WGS sequence"/>
</dbReference>
<evidence type="ECO:0000256" key="1">
    <source>
        <dbReference type="SAM" id="SignalP"/>
    </source>
</evidence>
<dbReference type="AlphaFoldDB" id="A0A6A6BW46"/>
<protein>
    <recommendedName>
        <fullName evidence="2">SnoaL-like domain-containing protein</fullName>
    </recommendedName>
</protein>
<sequence length="165" mass="17977">MRLTMCFIILAGLSTAQLTDWERIHQTLHRYAPVIDTKDFAQLDQIFSPNAHLNYTGFLSNVNGLPAIQAGLAQSVTGLRTQHLLGTTIIDIDHGFPTLGGKKANSTTYFQASLFAEAGTNLTTLFGYYVDDLSQGHQGWRIDNRKLVFQGTSVQGNAAPGPPSP</sequence>
<feature type="signal peptide" evidence="1">
    <location>
        <begin position="1"/>
        <end position="21"/>
    </location>
</feature>
<dbReference type="SUPFAM" id="SSF54427">
    <property type="entry name" value="NTF2-like"/>
    <property type="match status" value="1"/>
</dbReference>
<evidence type="ECO:0000313" key="4">
    <source>
        <dbReference type="Proteomes" id="UP000799537"/>
    </source>
</evidence>
<accession>A0A6A6BW46</accession>
<dbReference type="GeneID" id="54563340"/>
<feature type="domain" description="SnoaL-like" evidence="2">
    <location>
        <begin position="17"/>
        <end position="146"/>
    </location>
</feature>
<dbReference type="RefSeq" id="XP_033659682.1">
    <property type="nucleotide sequence ID" value="XM_033810068.1"/>
</dbReference>